<evidence type="ECO:0000313" key="2">
    <source>
        <dbReference type="Proteomes" id="UP000789920"/>
    </source>
</evidence>
<evidence type="ECO:0000313" key="1">
    <source>
        <dbReference type="EMBL" id="CAG8733822.1"/>
    </source>
</evidence>
<proteinExistence type="predicted"/>
<name>A0ACA9Q386_9GLOM</name>
<sequence>VVPPYFKTHTEANYTSRKFDPLIIADSDKQSKFLDERRSSESLLIIDTIKSENDGFEAKKDKYNVSVYPKSIDTLNANENFKL</sequence>
<protein>
    <submittedName>
        <fullName evidence="1">15410_t:CDS:1</fullName>
    </submittedName>
</protein>
<feature type="non-terminal residue" evidence="1">
    <location>
        <position position="83"/>
    </location>
</feature>
<dbReference type="EMBL" id="CAJVQC010026652">
    <property type="protein sequence ID" value="CAG8733822.1"/>
    <property type="molecule type" value="Genomic_DNA"/>
</dbReference>
<gene>
    <name evidence="1" type="ORF">RPERSI_LOCUS12440</name>
</gene>
<keyword evidence="2" id="KW-1185">Reference proteome</keyword>
<comment type="caution">
    <text evidence="1">The sequence shown here is derived from an EMBL/GenBank/DDBJ whole genome shotgun (WGS) entry which is preliminary data.</text>
</comment>
<accession>A0ACA9Q386</accession>
<organism evidence="1 2">
    <name type="scientific">Racocetra persica</name>
    <dbReference type="NCBI Taxonomy" id="160502"/>
    <lineage>
        <taxon>Eukaryota</taxon>
        <taxon>Fungi</taxon>
        <taxon>Fungi incertae sedis</taxon>
        <taxon>Mucoromycota</taxon>
        <taxon>Glomeromycotina</taxon>
        <taxon>Glomeromycetes</taxon>
        <taxon>Diversisporales</taxon>
        <taxon>Gigasporaceae</taxon>
        <taxon>Racocetra</taxon>
    </lineage>
</organism>
<dbReference type="Proteomes" id="UP000789920">
    <property type="component" value="Unassembled WGS sequence"/>
</dbReference>
<feature type="non-terminal residue" evidence="1">
    <location>
        <position position="1"/>
    </location>
</feature>
<reference evidence="1" key="1">
    <citation type="submission" date="2021-06" db="EMBL/GenBank/DDBJ databases">
        <authorList>
            <person name="Kallberg Y."/>
            <person name="Tangrot J."/>
            <person name="Rosling A."/>
        </authorList>
    </citation>
    <scope>NUCLEOTIDE SEQUENCE</scope>
    <source>
        <strain evidence="1">MA461A</strain>
    </source>
</reference>